<evidence type="ECO:0000313" key="2">
    <source>
        <dbReference type="Proteomes" id="UP000324832"/>
    </source>
</evidence>
<dbReference type="AlphaFoldDB" id="A0A5E4PVD3"/>
<organism evidence="1 2">
    <name type="scientific">Leptidea sinapis</name>
    <dbReference type="NCBI Taxonomy" id="189913"/>
    <lineage>
        <taxon>Eukaryota</taxon>
        <taxon>Metazoa</taxon>
        <taxon>Ecdysozoa</taxon>
        <taxon>Arthropoda</taxon>
        <taxon>Hexapoda</taxon>
        <taxon>Insecta</taxon>
        <taxon>Pterygota</taxon>
        <taxon>Neoptera</taxon>
        <taxon>Endopterygota</taxon>
        <taxon>Lepidoptera</taxon>
        <taxon>Glossata</taxon>
        <taxon>Ditrysia</taxon>
        <taxon>Papilionoidea</taxon>
        <taxon>Pieridae</taxon>
        <taxon>Dismorphiinae</taxon>
        <taxon>Leptidea</taxon>
    </lineage>
</organism>
<gene>
    <name evidence="1" type="ORF">LSINAPIS_LOCUS2410</name>
</gene>
<evidence type="ECO:0000313" key="1">
    <source>
        <dbReference type="EMBL" id="VVC89234.1"/>
    </source>
</evidence>
<proteinExistence type="predicted"/>
<dbReference type="EMBL" id="FZQP02000482">
    <property type="protein sequence ID" value="VVC89234.1"/>
    <property type="molecule type" value="Genomic_DNA"/>
</dbReference>
<sequence length="107" mass="12504">MDTCVEIFRLTVANRNVQNMLRDPTQKFDVVISEWLYSELYAGFAAVYDCPNIWLSTLEPHWMVLRLLDEIPNPAYMPDSLSSKSPPLRFMERVEELYNSIKGRFVA</sequence>
<dbReference type="SUPFAM" id="SSF53756">
    <property type="entry name" value="UDP-Glycosyltransferase/glycogen phosphorylase"/>
    <property type="match status" value="1"/>
</dbReference>
<dbReference type="Proteomes" id="UP000324832">
    <property type="component" value="Unassembled WGS sequence"/>
</dbReference>
<protein>
    <submittedName>
        <fullName evidence="1">Uncharacterized protein</fullName>
    </submittedName>
</protein>
<keyword evidence="2" id="KW-1185">Reference proteome</keyword>
<reference evidence="1 2" key="1">
    <citation type="submission" date="2017-07" db="EMBL/GenBank/DDBJ databases">
        <authorList>
            <person name="Talla V."/>
            <person name="Backstrom N."/>
        </authorList>
    </citation>
    <scope>NUCLEOTIDE SEQUENCE [LARGE SCALE GENOMIC DNA]</scope>
</reference>
<name>A0A5E4PVD3_9NEOP</name>
<accession>A0A5E4PVD3</accession>